<accession>A0AAP0FA27</accession>
<gene>
    <name evidence="2" type="ORF">Syun_024051</name>
</gene>
<feature type="compositionally biased region" description="Polar residues" evidence="1">
    <location>
        <begin position="139"/>
        <end position="156"/>
    </location>
</feature>
<evidence type="ECO:0000313" key="2">
    <source>
        <dbReference type="EMBL" id="KAK9108040.1"/>
    </source>
</evidence>
<reference evidence="2 3" key="1">
    <citation type="submission" date="2024-01" db="EMBL/GenBank/DDBJ databases">
        <title>Genome assemblies of Stephania.</title>
        <authorList>
            <person name="Yang L."/>
        </authorList>
    </citation>
    <scope>NUCLEOTIDE SEQUENCE [LARGE SCALE GENOMIC DNA]</scope>
    <source>
        <strain evidence="2">YNDBR</strain>
        <tissue evidence="2">Leaf</tissue>
    </source>
</reference>
<evidence type="ECO:0000313" key="3">
    <source>
        <dbReference type="Proteomes" id="UP001420932"/>
    </source>
</evidence>
<dbReference type="EMBL" id="JBBNAF010000010">
    <property type="protein sequence ID" value="KAK9108040.1"/>
    <property type="molecule type" value="Genomic_DNA"/>
</dbReference>
<evidence type="ECO:0000256" key="1">
    <source>
        <dbReference type="SAM" id="MobiDB-lite"/>
    </source>
</evidence>
<name>A0AAP0FA27_9MAGN</name>
<proteinExistence type="predicted"/>
<keyword evidence="3" id="KW-1185">Reference proteome</keyword>
<sequence length="201" mass="22801">MDSELEFMCFDISILRLDSLKAFEVFPLFPFWWVGLDAIHHPSRRSVWILTWSPFTYTLSGYLLLHVLVGIHSEQQVFDEIALVENAPRTIRGLAAIVKTNALLELINQHCTSTSVKVMQHRTPCVTYAPRGGGRSMDSGENQTSRTKGTWTQKTASYQKEKQKLEMNANAPKASTRARKGVLEDEGSHIAEHRERDLMIA</sequence>
<comment type="caution">
    <text evidence="2">The sequence shown here is derived from an EMBL/GenBank/DDBJ whole genome shotgun (WGS) entry which is preliminary data.</text>
</comment>
<dbReference type="Proteomes" id="UP001420932">
    <property type="component" value="Unassembled WGS sequence"/>
</dbReference>
<feature type="region of interest" description="Disordered" evidence="1">
    <location>
        <begin position="161"/>
        <end position="180"/>
    </location>
</feature>
<feature type="region of interest" description="Disordered" evidence="1">
    <location>
        <begin position="127"/>
        <end position="156"/>
    </location>
</feature>
<dbReference type="AlphaFoldDB" id="A0AAP0FA27"/>
<protein>
    <submittedName>
        <fullName evidence="2">Uncharacterized protein</fullName>
    </submittedName>
</protein>
<organism evidence="2 3">
    <name type="scientific">Stephania yunnanensis</name>
    <dbReference type="NCBI Taxonomy" id="152371"/>
    <lineage>
        <taxon>Eukaryota</taxon>
        <taxon>Viridiplantae</taxon>
        <taxon>Streptophyta</taxon>
        <taxon>Embryophyta</taxon>
        <taxon>Tracheophyta</taxon>
        <taxon>Spermatophyta</taxon>
        <taxon>Magnoliopsida</taxon>
        <taxon>Ranunculales</taxon>
        <taxon>Menispermaceae</taxon>
        <taxon>Menispermoideae</taxon>
        <taxon>Cissampelideae</taxon>
        <taxon>Stephania</taxon>
    </lineage>
</organism>